<dbReference type="EnsemblMetazoa" id="SCAU006173-RC">
    <property type="protein sequence ID" value="SCAU006173-PC"/>
    <property type="gene ID" value="SCAU006173"/>
</dbReference>
<reference evidence="3 5" key="1">
    <citation type="submission" date="2015-05" db="EMBL/GenBank/DDBJ databases">
        <authorList>
            <person name="Wilson R.K."/>
            <person name="Warren W.C."/>
            <person name="Olafson P."/>
        </authorList>
    </citation>
    <scope>NUCLEOTIDE SEQUENCE [LARGE SCALE GENOMIC DNA]</scope>
    <source>
        <strain evidence="3 5">USDA</strain>
    </source>
</reference>
<feature type="region of interest" description="Disordered" evidence="2">
    <location>
        <begin position="1"/>
        <end position="42"/>
    </location>
</feature>
<evidence type="ECO:0000313" key="4">
    <source>
        <dbReference type="EnsemblMetazoa" id="SCAU006173-PE"/>
    </source>
</evidence>
<feature type="coiled-coil region" evidence="1">
    <location>
        <begin position="507"/>
        <end position="548"/>
    </location>
</feature>
<feature type="compositionally biased region" description="Low complexity" evidence="2">
    <location>
        <begin position="1028"/>
        <end position="1042"/>
    </location>
</feature>
<feature type="coiled-coil region" evidence="1">
    <location>
        <begin position="954"/>
        <end position="981"/>
    </location>
</feature>
<feature type="compositionally biased region" description="Low complexity" evidence="2">
    <location>
        <begin position="1"/>
        <end position="13"/>
    </location>
</feature>
<reference evidence="4" key="2">
    <citation type="submission" date="2020-05" db="UniProtKB">
        <authorList>
            <consortium name="EnsemblMetazoa"/>
        </authorList>
    </citation>
    <scope>IDENTIFICATION</scope>
    <source>
        <strain evidence="4">USDA</strain>
    </source>
</reference>
<dbReference type="EnsemblMetazoa" id="SCAU006173-RB">
    <property type="protein sequence ID" value="SCAU006173-PB"/>
    <property type="gene ID" value="SCAU006173"/>
</dbReference>
<dbReference type="InterPro" id="IPR031843">
    <property type="entry name" value="Yuri_gagarin"/>
</dbReference>
<accession>A0A1I8PA54</accession>
<sequence length="1049" mass="121257">MQNNKPSSNSGFPNSPPPKPQRSPSLNLPYATTSIPPTRMQEFPPHPILQRFSLTATNVGMEPSQLSPKHKGNLNKQGDFQRDTMDGNYDSHIAQYRSMPSTNRNPLSDTNMRAAISPPNTPTNDRHRPTNPHQRTSLQEPPTSYLEEHAHKFRSNSDVVYIGDTARINGELNNVFQRRLSDIEANAQGDINLKLVTYQEWVDMLLKTNESLISNMEQLESEVAERLEYLQRRVNSNCRHSQSNELMKSRKDIDTLVKFIQNSCEIKTANLAGITLETISPCQVFGLSEQQLENINLEGNMQQMGNITDPELVQRNKLYANIKALALEVADKHDEVRELKRQVVCLEDEIQKATKKIQLKEDVIKELRNDLKRSNAKITGEPYSSMTSLNMDSPRSEASTLVSEGNFPKDFSDYPLTQFELLNQCTGDKVKDLDAEINQFFEQVHKKPLPEIIKKMESEKAEAYRKLDFLRNHLMDLEAFHETTVGEADNDSGISSKNEYDHEIRILDTVRKRLRHLNENNLELNKRVQNLQHKNDELNATLEAERNIAQRSSVTFKELADLLCGMNADFSYTNICKNATNQGEPNPFCKAIMDMKLKNEETEGKLLQTIANKNQKIEELSSALMKREKFVEQQKNMNNNLKCQIHQLEQNLTASEQHILHLTTLLNRSAPTPAVEFSCRANTLEHPSAAPIAYTNQSCNCQHQIAELEKRLEKISKDLDDSRRQEHFLRSETRKLNEELNESKRKNANLYAQSQRLAGLLKSQESHRMELAQKFDSLEKNFEDQSKKLRAAHTQLQVLNERYKLMERTEMEHKMEGDLLRKEVLSLKEKEAIVVGRQKSLQEQMIKTEKELYNAHEVIQKQQAILRSNDVRHSGELRQLREEKLDAQRNIRILEEDYQRLREAYENEQAISKQSEELLSSYRQWREDQLKAETIIREKFKEFEELFGFFYKDKSEYMNAYRLLREDYRILEAEFERLRLASFSPISSQLGLGAGNRSITDRLALLRDARSRIFEQSSLLRDDPNLAQTQTTDTTGTQATNTNEDQTKN</sequence>
<dbReference type="EnsemblMetazoa" id="SCAU006173-RE">
    <property type="protein sequence ID" value="SCAU006173-PE"/>
    <property type="gene ID" value="SCAU006173"/>
</dbReference>
<feature type="region of interest" description="Disordered" evidence="2">
    <location>
        <begin position="61"/>
        <end position="87"/>
    </location>
</feature>
<feature type="compositionally biased region" description="Polar residues" evidence="2">
    <location>
        <begin position="131"/>
        <end position="142"/>
    </location>
</feature>
<name>A0A1I8PA54_STOCA</name>
<organism evidence="4 5">
    <name type="scientific">Stomoxys calcitrans</name>
    <name type="common">Stable fly</name>
    <name type="synonym">Conops calcitrans</name>
    <dbReference type="NCBI Taxonomy" id="35570"/>
    <lineage>
        <taxon>Eukaryota</taxon>
        <taxon>Metazoa</taxon>
        <taxon>Ecdysozoa</taxon>
        <taxon>Arthropoda</taxon>
        <taxon>Hexapoda</taxon>
        <taxon>Insecta</taxon>
        <taxon>Pterygota</taxon>
        <taxon>Neoptera</taxon>
        <taxon>Endopterygota</taxon>
        <taxon>Diptera</taxon>
        <taxon>Brachycera</taxon>
        <taxon>Muscomorpha</taxon>
        <taxon>Muscoidea</taxon>
        <taxon>Muscidae</taxon>
        <taxon>Stomoxys</taxon>
    </lineage>
</organism>
<dbReference type="EnsemblMetazoa" id="SCAU006173-RG">
    <property type="protein sequence ID" value="SCAU006173-PG"/>
    <property type="gene ID" value="SCAU006173"/>
</dbReference>
<evidence type="ECO:0000256" key="2">
    <source>
        <dbReference type="SAM" id="MobiDB-lite"/>
    </source>
</evidence>
<dbReference type="Proteomes" id="UP000095300">
    <property type="component" value="Unassembled WGS sequence"/>
</dbReference>
<proteinExistence type="predicted"/>
<evidence type="ECO:0000256" key="1">
    <source>
        <dbReference type="SAM" id="Coils"/>
    </source>
</evidence>
<feature type="coiled-coil region" evidence="1">
    <location>
        <begin position="705"/>
        <end position="809"/>
    </location>
</feature>
<evidence type="ECO:0000313" key="3">
    <source>
        <dbReference type="EnsemblMetazoa" id="SCAU006173-PB"/>
    </source>
</evidence>
<protein>
    <submittedName>
        <fullName evidence="4">Uncharacterized protein</fullName>
    </submittedName>
</protein>
<gene>
    <name evidence="4" type="primary">106081110</name>
</gene>
<dbReference type="AlphaFoldDB" id="A0A1I8PA54"/>
<dbReference type="EnsemblMetazoa" id="SCAU006173-RA">
    <property type="protein sequence ID" value="SCAU006173-PA"/>
    <property type="gene ID" value="SCAU006173"/>
</dbReference>
<dbReference type="VEuPathDB" id="VectorBase:SCAU006173"/>
<keyword evidence="5" id="KW-1185">Reference proteome</keyword>
<feature type="region of interest" description="Disordered" evidence="2">
    <location>
        <begin position="116"/>
        <end position="143"/>
    </location>
</feature>
<dbReference type="Pfam" id="PF15934">
    <property type="entry name" value="Yuri_gagarin"/>
    <property type="match status" value="2"/>
</dbReference>
<dbReference type="OrthoDB" id="6350415at2759"/>
<dbReference type="EnsemblMetazoa" id="SCAU006173-RD">
    <property type="protein sequence ID" value="SCAU006173-PD"/>
    <property type="gene ID" value="SCAU006173"/>
</dbReference>
<evidence type="ECO:0000313" key="5">
    <source>
        <dbReference type="Proteomes" id="UP000095300"/>
    </source>
</evidence>
<feature type="coiled-coil region" evidence="1">
    <location>
        <begin position="631"/>
        <end position="658"/>
    </location>
</feature>
<keyword evidence="1" id="KW-0175">Coiled coil</keyword>
<feature type="region of interest" description="Disordered" evidence="2">
    <location>
        <begin position="1024"/>
        <end position="1049"/>
    </location>
</feature>
<feature type="coiled-coil region" evidence="1">
    <location>
        <begin position="322"/>
        <end position="377"/>
    </location>
</feature>
<dbReference type="EnsemblMetazoa" id="SCAU006173-RF">
    <property type="protein sequence ID" value="SCAU006173-PF"/>
    <property type="gene ID" value="SCAU006173"/>
</dbReference>
<feature type="coiled-coil region" evidence="1">
    <location>
        <begin position="877"/>
        <end position="918"/>
    </location>
</feature>